<feature type="compositionally biased region" description="Basic and acidic residues" evidence="2">
    <location>
        <begin position="240"/>
        <end position="253"/>
    </location>
</feature>
<dbReference type="GeneID" id="63846759"/>
<dbReference type="InterPro" id="IPR036570">
    <property type="entry name" value="HORMA_dom_sf"/>
</dbReference>
<dbReference type="Proteomes" id="UP000800039">
    <property type="component" value="Unassembled WGS sequence"/>
</dbReference>
<proteinExistence type="inferred from homology"/>
<accession>A0A9P4L3W3</accession>
<evidence type="ECO:0000256" key="2">
    <source>
        <dbReference type="SAM" id="MobiDB-lite"/>
    </source>
</evidence>
<dbReference type="AlphaFoldDB" id="A0A9P4L3W3"/>
<dbReference type="PROSITE" id="PS50815">
    <property type="entry name" value="HORMA"/>
    <property type="match status" value="1"/>
</dbReference>
<dbReference type="Pfam" id="PF02301">
    <property type="entry name" value="HORMA"/>
    <property type="match status" value="1"/>
</dbReference>
<feature type="region of interest" description="Disordered" evidence="2">
    <location>
        <begin position="124"/>
        <end position="156"/>
    </location>
</feature>
<dbReference type="GO" id="GO:0016035">
    <property type="term" value="C:zeta DNA polymerase complex"/>
    <property type="evidence" value="ECO:0007669"/>
    <property type="project" value="TreeGrafter"/>
</dbReference>
<name>A0A9P4L3W3_9PLEO</name>
<comment type="caution">
    <text evidence="4">The sequence shown here is derived from an EMBL/GenBank/DDBJ whole genome shotgun (WGS) entry which is preliminary data.</text>
</comment>
<evidence type="ECO:0000259" key="3">
    <source>
        <dbReference type="PROSITE" id="PS50815"/>
    </source>
</evidence>
<dbReference type="Gene3D" id="3.30.900.10">
    <property type="entry name" value="HORMA domain"/>
    <property type="match status" value="1"/>
</dbReference>
<dbReference type="PANTHER" id="PTHR11842">
    <property type="entry name" value="MITOTIC SPINDLE ASSEMBLY CHECKPOINT PROTEIN MAD2"/>
    <property type="match status" value="1"/>
</dbReference>
<feature type="region of interest" description="Disordered" evidence="2">
    <location>
        <begin position="209"/>
        <end position="255"/>
    </location>
</feature>
<feature type="non-terminal residue" evidence="4">
    <location>
        <position position="1"/>
    </location>
</feature>
<keyword evidence="4" id="KW-0238">DNA-binding</keyword>
<evidence type="ECO:0000313" key="5">
    <source>
        <dbReference type="Proteomes" id="UP000800039"/>
    </source>
</evidence>
<dbReference type="GO" id="GO:0003677">
    <property type="term" value="F:DNA binding"/>
    <property type="evidence" value="ECO:0007669"/>
    <property type="project" value="UniProtKB-KW"/>
</dbReference>
<organism evidence="4 5">
    <name type="scientific">Cucurbitaria berberidis CBS 394.84</name>
    <dbReference type="NCBI Taxonomy" id="1168544"/>
    <lineage>
        <taxon>Eukaryota</taxon>
        <taxon>Fungi</taxon>
        <taxon>Dikarya</taxon>
        <taxon>Ascomycota</taxon>
        <taxon>Pezizomycotina</taxon>
        <taxon>Dothideomycetes</taxon>
        <taxon>Pleosporomycetidae</taxon>
        <taxon>Pleosporales</taxon>
        <taxon>Pleosporineae</taxon>
        <taxon>Cucurbitariaceae</taxon>
        <taxon>Cucurbitaria</taxon>
    </lineage>
</organism>
<comment type="similarity">
    <text evidence="1">Belongs to the MAD2 family.</text>
</comment>
<gene>
    <name evidence="4" type="ORF">K460DRAFT_294650</name>
</gene>
<dbReference type="InterPro" id="IPR045091">
    <property type="entry name" value="Mad2-like"/>
</dbReference>
<dbReference type="EMBL" id="ML976619">
    <property type="protein sequence ID" value="KAF1840815.1"/>
    <property type="molecule type" value="Genomic_DNA"/>
</dbReference>
<evidence type="ECO:0000313" key="4">
    <source>
        <dbReference type="EMBL" id="KAF1840815.1"/>
    </source>
</evidence>
<dbReference type="PANTHER" id="PTHR11842:SF10">
    <property type="entry name" value="MITOTIC SPINDLE ASSEMBLY CHECKPOINT PROTEIN MAD2B"/>
    <property type="match status" value="1"/>
</dbReference>
<dbReference type="OrthoDB" id="21254at2759"/>
<reference evidence="4" key="1">
    <citation type="submission" date="2020-01" db="EMBL/GenBank/DDBJ databases">
        <authorList>
            <consortium name="DOE Joint Genome Institute"/>
            <person name="Haridas S."/>
            <person name="Albert R."/>
            <person name="Binder M."/>
            <person name="Bloem J."/>
            <person name="Labutti K."/>
            <person name="Salamov A."/>
            <person name="Andreopoulos B."/>
            <person name="Baker S.E."/>
            <person name="Barry K."/>
            <person name="Bills G."/>
            <person name="Bluhm B.H."/>
            <person name="Cannon C."/>
            <person name="Castanera R."/>
            <person name="Culley D.E."/>
            <person name="Daum C."/>
            <person name="Ezra D."/>
            <person name="Gonzalez J.B."/>
            <person name="Henrissat B."/>
            <person name="Kuo A."/>
            <person name="Liang C."/>
            <person name="Lipzen A."/>
            <person name="Lutzoni F."/>
            <person name="Magnuson J."/>
            <person name="Mondo S."/>
            <person name="Nolan M."/>
            <person name="Ohm R."/>
            <person name="Pangilinan J."/>
            <person name="Park H.-J."/>
            <person name="Ramirez L."/>
            <person name="Alfaro M."/>
            <person name="Sun H."/>
            <person name="Tritt A."/>
            <person name="Yoshinaga Y."/>
            <person name="Zwiers L.-H."/>
            <person name="Turgeon B.G."/>
            <person name="Goodwin S.B."/>
            <person name="Spatafora J.W."/>
            <person name="Crous P.W."/>
            <person name="Grigoriev I.V."/>
        </authorList>
    </citation>
    <scope>NUCLEOTIDE SEQUENCE</scope>
    <source>
        <strain evidence="4">CBS 394.84</strain>
    </source>
</reference>
<feature type="domain" description="HORMA" evidence="3">
    <location>
        <begin position="14"/>
        <end position="267"/>
    </location>
</feature>
<dbReference type="InterPro" id="IPR003511">
    <property type="entry name" value="HORMA_dom"/>
</dbReference>
<evidence type="ECO:0000256" key="1">
    <source>
        <dbReference type="ARBA" id="ARBA00010348"/>
    </source>
</evidence>
<protein>
    <submittedName>
        <fullName evidence="4">DNA-binding protein</fullName>
    </submittedName>
</protein>
<sequence>LTARTAATMAPTYLETLSAFTTFLTAYTHTLLYLRTLYPRTSFVHSRFHNTSVYQSRHPLVCEWIRDAVAAVREELLQGTVARIGIVVFSYRGEDKTGSAKIMERYMFDVSAFPVVEKNERNMGIEWDRNSSSPPSPTGSDNEDSNARMKGKQKALDVDVDTNLSEQFRAALIALTTRTSQLAPLPPHCSFNVSMELKDEGDVDPPIGHPQPWIPVQPSLQKTGRKATSRNEDEEEEIEAGTRRNEQEGKDLGGVKVTPIRSVEAGVFRFETWVEEGKAKFEMEEQGSSKTSFASSWD</sequence>
<dbReference type="RefSeq" id="XP_040783378.1">
    <property type="nucleotide sequence ID" value="XM_040929507.1"/>
</dbReference>
<keyword evidence="5" id="KW-1185">Reference proteome</keyword>
<dbReference type="SUPFAM" id="SSF56019">
    <property type="entry name" value="The spindle assembly checkpoint protein mad2"/>
    <property type="match status" value="1"/>
</dbReference>